<gene>
    <name evidence="1" type="ORF">BABINDRAFT_86091</name>
</gene>
<protein>
    <submittedName>
        <fullName evidence="1">Uncharacterized protein</fullName>
    </submittedName>
</protein>
<accession>A0A1E3QLH6</accession>
<reference evidence="2" key="1">
    <citation type="submission" date="2016-05" db="EMBL/GenBank/DDBJ databases">
        <title>Comparative genomics of biotechnologically important yeasts.</title>
        <authorList>
            <consortium name="DOE Joint Genome Institute"/>
            <person name="Riley R."/>
            <person name="Haridas S."/>
            <person name="Wolfe K.H."/>
            <person name="Lopes M.R."/>
            <person name="Hittinger C.T."/>
            <person name="Goker M."/>
            <person name="Salamov A."/>
            <person name="Wisecaver J."/>
            <person name="Long T.M."/>
            <person name="Aerts A.L."/>
            <person name="Barry K."/>
            <person name="Choi C."/>
            <person name="Clum A."/>
            <person name="Coughlan A.Y."/>
            <person name="Deshpande S."/>
            <person name="Douglass A.P."/>
            <person name="Hanson S.J."/>
            <person name="Klenk H.-P."/>
            <person name="Labutti K."/>
            <person name="Lapidus A."/>
            <person name="Lindquist E."/>
            <person name="Lipzen A."/>
            <person name="Meier-Kolthoff J.P."/>
            <person name="Ohm R.A."/>
            <person name="Otillar R.P."/>
            <person name="Pangilinan J."/>
            <person name="Peng Y."/>
            <person name="Rokas A."/>
            <person name="Rosa C.A."/>
            <person name="Scheuner C."/>
            <person name="Sibirny A.A."/>
            <person name="Slot J.C."/>
            <person name="Stielow J.B."/>
            <person name="Sun H."/>
            <person name="Kurtzman C.P."/>
            <person name="Blackwell M."/>
            <person name="Grigoriev I.V."/>
            <person name="Jeffries T.W."/>
        </authorList>
    </citation>
    <scope>NUCLEOTIDE SEQUENCE [LARGE SCALE GENOMIC DNA]</scope>
    <source>
        <strain evidence="2">NRRL Y-12698</strain>
    </source>
</reference>
<name>A0A1E3QLH6_9ASCO</name>
<dbReference type="GeneID" id="30150686"/>
<proteinExistence type="predicted"/>
<dbReference type="EMBL" id="KV454435">
    <property type="protein sequence ID" value="ODQ78541.1"/>
    <property type="molecule type" value="Genomic_DNA"/>
</dbReference>
<organism evidence="1 2">
    <name type="scientific">Babjeviella inositovora NRRL Y-12698</name>
    <dbReference type="NCBI Taxonomy" id="984486"/>
    <lineage>
        <taxon>Eukaryota</taxon>
        <taxon>Fungi</taxon>
        <taxon>Dikarya</taxon>
        <taxon>Ascomycota</taxon>
        <taxon>Saccharomycotina</taxon>
        <taxon>Pichiomycetes</taxon>
        <taxon>Serinales incertae sedis</taxon>
        <taxon>Babjeviella</taxon>
    </lineage>
</organism>
<dbReference type="RefSeq" id="XP_018983869.1">
    <property type="nucleotide sequence ID" value="XM_019132833.1"/>
</dbReference>
<dbReference type="AlphaFoldDB" id="A0A1E3QLH6"/>
<keyword evidence="2" id="KW-1185">Reference proteome</keyword>
<evidence type="ECO:0000313" key="1">
    <source>
        <dbReference type="EMBL" id="ODQ78541.1"/>
    </source>
</evidence>
<sequence length="61" mass="6680">MGFLWIVRGMVKTLRSNGLLGQALEINGAGSKTGSRCLQLKRIKGDETEPGVRVTADMDRF</sequence>
<evidence type="ECO:0000313" key="2">
    <source>
        <dbReference type="Proteomes" id="UP000094336"/>
    </source>
</evidence>
<dbReference type="Proteomes" id="UP000094336">
    <property type="component" value="Unassembled WGS sequence"/>
</dbReference>